<comment type="subcellular location">
    <subcellularLocation>
        <location evidence="1">Endoplasmic reticulum membrane</location>
        <topology evidence="1">Multi-pass membrane protein</topology>
    </subcellularLocation>
</comment>
<dbReference type="OMA" id="VWDSKIT"/>
<dbReference type="EC" id="2.4.1.256" evidence="4 14"/>
<evidence type="ECO:0000313" key="17">
    <source>
        <dbReference type="Proteomes" id="UP000001640"/>
    </source>
</evidence>
<evidence type="ECO:0000256" key="12">
    <source>
        <dbReference type="ARBA" id="ARBA00044727"/>
    </source>
</evidence>
<evidence type="ECO:0000256" key="15">
    <source>
        <dbReference type="SAM" id="MobiDB-lite"/>
    </source>
</evidence>
<evidence type="ECO:0000256" key="13">
    <source>
        <dbReference type="ARBA" id="ARBA00048064"/>
    </source>
</evidence>
<gene>
    <name evidence="16" type="primary">NCAS0F00630</name>
    <name evidence="16" type="ordered locus">NCAS_0F00630</name>
</gene>
<dbReference type="EMBL" id="HE576757">
    <property type="protein sequence ID" value="CCC70547.1"/>
    <property type="molecule type" value="Genomic_DNA"/>
</dbReference>
<keyword evidence="10 14" id="KW-1133">Transmembrane helix</keyword>
<feature type="transmembrane region" description="Helical" evidence="14">
    <location>
        <begin position="327"/>
        <end position="348"/>
    </location>
</feature>
<dbReference type="Pfam" id="PF04922">
    <property type="entry name" value="DIE2_ALG10"/>
    <property type="match status" value="1"/>
</dbReference>
<dbReference type="GO" id="GO:0006488">
    <property type="term" value="P:dolichol-linked oligosaccharide biosynthetic process"/>
    <property type="evidence" value="ECO:0007669"/>
    <property type="project" value="UniProtKB-UniRule"/>
</dbReference>
<name>G0VGC7_NAUCA</name>
<dbReference type="PANTHER" id="PTHR12989:SF10">
    <property type="entry name" value="DOL-P-GLC:GLC(2)MAN(9)GLCNAC(2)-PP-DOL ALPHA-1,2-GLUCOSYLTRANSFERASE-RELATED"/>
    <property type="match status" value="1"/>
</dbReference>
<feature type="transmembrane region" description="Helical" evidence="14">
    <location>
        <begin position="422"/>
        <end position="440"/>
    </location>
</feature>
<dbReference type="KEGG" id="ncs:NCAS_0F00630"/>
<keyword evidence="8 14" id="KW-0812">Transmembrane</keyword>
<comment type="similarity">
    <text evidence="3 14">Belongs to the ALG10 glucosyltransferase family.</text>
</comment>
<reference evidence="16 17" key="1">
    <citation type="journal article" date="2011" name="Proc. Natl. Acad. Sci. U.S.A.">
        <title>Evolutionary erosion of yeast sex chromosomes by mating-type switching accidents.</title>
        <authorList>
            <person name="Gordon J.L."/>
            <person name="Armisen D."/>
            <person name="Proux-Wera E."/>
            <person name="Oheigeartaigh S.S."/>
            <person name="Byrne K.P."/>
            <person name="Wolfe K.H."/>
        </authorList>
    </citation>
    <scope>NUCLEOTIDE SEQUENCE [LARGE SCALE GENOMIC DNA]</scope>
    <source>
        <strain evidence="17">ATCC 76901 / BCRC 22586 / CBS 4309 / NBRC 1992 / NRRL Y-12630</strain>
    </source>
</reference>
<evidence type="ECO:0000256" key="3">
    <source>
        <dbReference type="ARBA" id="ARBA00010600"/>
    </source>
</evidence>
<feature type="transmembrane region" description="Helical" evidence="14">
    <location>
        <begin position="40"/>
        <end position="61"/>
    </location>
</feature>
<comment type="pathway">
    <text evidence="2">Protein modification; protein glycosylation.</text>
</comment>
<keyword evidence="17" id="KW-1185">Reference proteome</keyword>
<dbReference type="OrthoDB" id="4769at2759"/>
<evidence type="ECO:0000256" key="2">
    <source>
        <dbReference type="ARBA" id="ARBA00004922"/>
    </source>
</evidence>
<dbReference type="UniPathway" id="UPA00378"/>
<keyword evidence="9" id="KW-0256">Endoplasmic reticulum</keyword>
<evidence type="ECO:0000256" key="8">
    <source>
        <dbReference type="ARBA" id="ARBA00022692"/>
    </source>
</evidence>
<reference key="2">
    <citation type="submission" date="2011-08" db="EMBL/GenBank/DDBJ databases">
        <title>Genome sequence of Naumovozyma castellii.</title>
        <authorList>
            <person name="Gordon J.L."/>
            <person name="Armisen D."/>
            <person name="Proux-Wera E."/>
            <person name="OhEigeartaigh S.S."/>
            <person name="Byrne K.P."/>
            <person name="Wolfe K.H."/>
        </authorList>
    </citation>
    <scope>NUCLEOTIDE SEQUENCE</scope>
    <source>
        <strain>Type strain:CBS 4309</strain>
    </source>
</reference>
<dbReference type="InParanoid" id="G0VGC7"/>
<organism evidence="16 17">
    <name type="scientific">Naumovozyma castellii</name>
    <name type="common">Yeast</name>
    <name type="synonym">Saccharomyces castellii</name>
    <dbReference type="NCBI Taxonomy" id="27288"/>
    <lineage>
        <taxon>Eukaryota</taxon>
        <taxon>Fungi</taxon>
        <taxon>Dikarya</taxon>
        <taxon>Ascomycota</taxon>
        <taxon>Saccharomycotina</taxon>
        <taxon>Saccharomycetes</taxon>
        <taxon>Saccharomycetales</taxon>
        <taxon>Saccharomycetaceae</taxon>
        <taxon>Naumovozyma</taxon>
    </lineage>
</organism>
<evidence type="ECO:0000256" key="4">
    <source>
        <dbReference type="ARBA" id="ARBA00011967"/>
    </source>
</evidence>
<dbReference type="eggNOG" id="KOG2642">
    <property type="taxonomic scope" value="Eukaryota"/>
</dbReference>
<evidence type="ECO:0000256" key="1">
    <source>
        <dbReference type="ARBA" id="ARBA00004477"/>
    </source>
</evidence>
<evidence type="ECO:0000256" key="14">
    <source>
        <dbReference type="PIRNR" id="PIRNR028810"/>
    </source>
</evidence>
<accession>G0VGC7</accession>
<dbReference type="RefSeq" id="XP_003676903.1">
    <property type="nucleotide sequence ID" value="XM_003676855.1"/>
</dbReference>
<comment type="function">
    <text evidence="12">Dol-P-Glc:Glc(2)Man(9)GlcNAc(2)-PP-Dol alpha-1,2-glucosyltransferase that operates in the biosynthetic pathway of dolichol-linked oligosaccharides, the glycan precursors employed in protein asparagine (N)-glycosylation. The assembly of dolichol-linked oligosaccharides begins on the cytosolic side of the endoplasmic reticulum membrane and finishes in its lumen. The sequential addition of sugars to dolichol pyrophosphate produces dolichol-linked oligosaccharides containing fourteen sugars, including two GlcNAcs, nine mannoses and three glucoses. Once assembled, the oligosaccharide is transferred from the lipid to nascent proteins by oligosaccharyltransferases. In the lumen of the endoplasmic reticulum, adds the third and last glucose residue from dolichyl phosphate glucose (Dol-P-Glc) onto the lipid-linked oligosaccharide intermediate Glc(2)Man(9)GlcNAc(2)-PP-Dol to produce Glc(3)Man(9)GlcNAc(2)-PP-Dol.</text>
</comment>
<evidence type="ECO:0000256" key="11">
    <source>
        <dbReference type="ARBA" id="ARBA00023136"/>
    </source>
</evidence>
<feature type="region of interest" description="Disordered" evidence="15">
    <location>
        <begin position="1"/>
        <end position="23"/>
    </location>
</feature>
<dbReference type="HOGENOM" id="CLU_017053_1_0_1"/>
<feature type="transmembrane region" description="Helical" evidence="14">
    <location>
        <begin position="298"/>
        <end position="315"/>
    </location>
</feature>
<dbReference type="PIRSF" id="PIRSF028810">
    <property type="entry name" value="Alpha1_2_glucosyltferase_Alg10"/>
    <property type="match status" value="1"/>
</dbReference>
<dbReference type="InterPro" id="IPR016900">
    <property type="entry name" value="Alg10"/>
</dbReference>
<evidence type="ECO:0000256" key="6">
    <source>
        <dbReference type="ARBA" id="ARBA00022676"/>
    </source>
</evidence>
<dbReference type="GO" id="GO:0005789">
    <property type="term" value="C:endoplasmic reticulum membrane"/>
    <property type="evidence" value="ECO:0007669"/>
    <property type="project" value="UniProtKB-SubCell"/>
</dbReference>
<comment type="catalytic activity">
    <reaction evidence="13">
        <text>an alpha-D-Glc-(1-&gt;3)-alpha-D-Glc-(1-&gt;3)-alpha-D-Man-(1-&gt;2)-alpha-D-Man-(1-&gt;2)-alpha-D-Man-(1-&gt;3)-[alpha-D-Man-(1-&gt;2)-alpha-D-Man-(1-&gt;3)-[alpha-D-Man-(1-&gt;2)-alpha-D-Man-(1-&gt;6)]-alpha-D-Man-(1-&gt;6)]-beta-D-Man-(1-&gt;4)-beta-D-GlcNAc-(1-&gt;4)-alpha-D-GlcNAc-diphospho-di-trans,poly-cis-dolichol + a di-trans,poly-cis-dolichyl beta-D-glucosyl phosphate = a alpha-D-Glc-(1-&gt;2)-alpha-D-Glc-(1-&gt;3)-alpha-D-Glc-(1-&gt;3)-alpha-D-Man-(1-&gt;2)-alpha-D-Man-(1-&gt;2)-alpha-D-Man-(1-&gt;3)-[alpha-D-Man-(1-&gt;2)-alpha-D-Man-(1-&gt;3)-[alpha-D-Man-(1-&gt;2)-alpha-D-Man-(1-&gt;6)]-alpha-D-Man-(1-&gt;6)]-beta-D-Man-(1-&gt;4)-beta-D-GlcNAc-(1-&gt;4)-alpha-D-GlcNAc-diphospho-di-trans,poly-cis-dolichol + a di-trans,poly-cis-dolichyl phosphate + H(+)</text>
        <dbReference type="Rhea" id="RHEA:29543"/>
        <dbReference type="Rhea" id="RHEA-COMP:19498"/>
        <dbReference type="Rhea" id="RHEA-COMP:19502"/>
        <dbReference type="Rhea" id="RHEA-COMP:19512"/>
        <dbReference type="Rhea" id="RHEA-COMP:19522"/>
        <dbReference type="ChEBI" id="CHEBI:15378"/>
        <dbReference type="ChEBI" id="CHEBI:57525"/>
        <dbReference type="ChEBI" id="CHEBI:57683"/>
        <dbReference type="ChEBI" id="CHEBI:132522"/>
        <dbReference type="ChEBI" id="CHEBI:132523"/>
        <dbReference type="EC" id="2.4.1.256"/>
    </reaction>
    <physiologicalReaction direction="left-to-right" evidence="13">
        <dbReference type="Rhea" id="RHEA:29544"/>
    </physiologicalReaction>
</comment>
<feature type="transmembrane region" description="Helical" evidence="14">
    <location>
        <begin position="258"/>
        <end position="278"/>
    </location>
</feature>
<dbReference type="AlphaFoldDB" id="G0VGC7"/>
<dbReference type="GO" id="GO:0106073">
    <property type="term" value="F:dolichyl pyrophosphate Glc2Man9GlcNAc2 alpha-1,2-glucosyltransferase activity"/>
    <property type="evidence" value="ECO:0007669"/>
    <property type="project" value="UniProtKB-UniRule"/>
</dbReference>
<dbReference type="GeneID" id="96904196"/>
<keyword evidence="11 14" id="KW-0472">Membrane</keyword>
<feature type="transmembrane region" description="Helical" evidence="14">
    <location>
        <begin position="205"/>
        <end position="229"/>
    </location>
</feature>
<dbReference type="STRING" id="1064592.G0VGC7"/>
<dbReference type="FunCoup" id="G0VGC7">
    <property type="interactions" value="713"/>
</dbReference>
<evidence type="ECO:0000313" key="16">
    <source>
        <dbReference type="EMBL" id="CCC70547.1"/>
    </source>
</evidence>
<feature type="transmembrane region" description="Helical" evidence="14">
    <location>
        <begin position="489"/>
        <end position="507"/>
    </location>
</feature>
<evidence type="ECO:0000256" key="10">
    <source>
        <dbReference type="ARBA" id="ARBA00022989"/>
    </source>
</evidence>
<proteinExistence type="inferred from homology"/>
<protein>
    <recommendedName>
        <fullName evidence="5 14">Dol-P-Glc:Glc(2)Man(9)GlcNAc(2)-PP-Dol alpha-1,2-glucosyltransferase</fullName>
        <ecNumber evidence="4 14">2.4.1.256</ecNumber>
    </recommendedName>
</protein>
<evidence type="ECO:0000256" key="7">
    <source>
        <dbReference type="ARBA" id="ARBA00022679"/>
    </source>
</evidence>
<sequence length="524" mass="61923">MPEENATTTENREEHQTQDSSLDIDAGAQGDLENEVISAILGNLILYPILLLYFLITFIYVTSKVIPYQFIDEKFHVGQTLTYLQGDWFNWDPKITTPPGLYILGWLNYHIWRPFIKSWSDLTILRLVNFIGGMIIFPIFVLRKIFWLNAIASWPVTLMCFPLMATYYYLYYTDVWATIFILASLAVSLSANTSNLKRSMWLSSLLAGISCLFRQTNIVWTGFIMVIAVERSAIIQKQFNTHNFNNYLKLFIHSIDEFQTLVLPFAINFVLFFIYLVWNRSITLGDKSNHSAGLHLVQIFYCYTFIMVFSAPVWISKRFLDRYKQRCLYKFVQTIFELLMIMLVIRYFTKVHPFLLADNRHYTFYLFKRIIGSKSRLIKYFLMAPIYHFSTYCYLEVIRPSQLVFHPILPLPIKEISEVPPLLTHISWTALILCTIFTIVPSPLFEPRYYILPYYFWRVFILCSFEPILDVPVNETDVVKTASVTKRLVLETLWYMLFNVITLYIFIKRPFAWDDEPHPQRIIW</sequence>
<feature type="transmembrane region" description="Helical" evidence="14">
    <location>
        <begin position="175"/>
        <end position="193"/>
    </location>
</feature>
<feature type="transmembrane region" description="Helical" evidence="14">
    <location>
        <begin position="123"/>
        <end position="141"/>
    </location>
</feature>
<evidence type="ECO:0000256" key="5">
    <source>
        <dbReference type="ARBA" id="ARBA00018512"/>
    </source>
</evidence>
<keyword evidence="7" id="KW-0808">Transferase</keyword>
<dbReference type="PANTHER" id="PTHR12989">
    <property type="entry name" value="ALPHA-1,2-GLUCOSYLTRANSFERASE ALG10"/>
    <property type="match status" value="1"/>
</dbReference>
<keyword evidence="6 14" id="KW-0328">Glycosyltransferase</keyword>
<dbReference type="Proteomes" id="UP000001640">
    <property type="component" value="Chromosome 6"/>
</dbReference>
<evidence type="ECO:0000256" key="9">
    <source>
        <dbReference type="ARBA" id="ARBA00022824"/>
    </source>
</evidence>
<comment type="caution">
    <text evidence="14">Lacks conserved residue(s) required for the propagation of feature annotation.</text>
</comment>